<reference evidence="2" key="1">
    <citation type="journal article" date="2019" name="Plant Biotechnol. J.">
        <title>Genome sequencing of the Australian wild diploid species Gossypium australe highlights disease resistance and delayed gland morphogenesis.</title>
        <authorList>
            <person name="Cai Y."/>
            <person name="Cai X."/>
            <person name="Wang Q."/>
            <person name="Wang P."/>
            <person name="Zhang Y."/>
            <person name="Cai C."/>
            <person name="Xu Y."/>
            <person name="Wang K."/>
            <person name="Zhou Z."/>
            <person name="Wang C."/>
            <person name="Geng S."/>
            <person name="Li B."/>
            <person name="Dong Q."/>
            <person name="Hou Y."/>
            <person name="Wang H."/>
            <person name="Ai P."/>
            <person name="Liu Z."/>
            <person name="Yi F."/>
            <person name="Sun M."/>
            <person name="An G."/>
            <person name="Cheng J."/>
            <person name="Zhang Y."/>
            <person name="Shi Q."/>
            <person name="Xie Y."/>
            <person name="Shi X."/>
            <person name="Chang Y."/>
            <person name="Huang F."/>
            <person name="Chen Y."/>
            <person name="Hong S."/>
            <person name="Mi L."/>
            <person name="Sun Q."/>
            <person name="Zhang L."/>
            <person name="Zhou B."/>
            <person name="Peng R."/>
            <person name="Zhang X."/>
            <person name="Liu F."/>
        </authorList>
    </citation>
    <scope>NUCLEOTIDE SEQUENCE [LARGE SCALE GENOMIC DNA]</scope>
    <source>
        <strain evidence="2">cv. PA1801</strain>
    </source>
</reference>
<evidence type="ECO:0000313" key="2">
    <source>
        <dbReference type="Proteomes" id="UP000325315"/>
    </source>
</evidence>
<dbReference type="AlphaFoldDB" id="A0A5B6W009"/>
<dbReference type="EMBL" id="SMMG02000005">
    <property type="protein sequence ID" value="KAA3474407.1"/>
    <property type="molecule type" value="Genomic_DNA"/>
</dbReference>
<dbReference type="OrthoDB" id="10538581at2759"/>
<dbReference type="Proteomes" id="UP000325315">
    <property type="component" value="Unassembled WGS sequence"/>
</dbReference>
<proteinExistence type="predicted"/>
<name>A0A5B6W009_9ROSI</name>
<evidence type="ECO:0000313" key="1">
    <source>
        <dbReference type="EMBL" id="KAA3474407.1"/>
    </source>
</evidence>
<accession>A0A5B6W009</accession>
<sequence>MAHLPGFQVYKGYAVKGRSITRISVDSGYVGTTISFTSSKIHTEVCDHNQSWEQQDFSWEELLCGAKKMTCESGWEWLLGLTSLVGKTSKLSILKGLSAFRYDYDFRLLYGFYKTSSFDGVKLVVVPI</sequence>
<keyword evidence="2" id="KW-1185">Reference proteome</keyword>
<comment type="caution">
    <text evidence="1">The sequence shown here is derived from an EMBL/GenBank/DDBJ whole genome shotgun (WGS) entry which is preliminary data.</text>
</comment>
<gene>
    <name evidence="1" type="ORF">EPI10_024700</name>
</gene>
<protein>
    <submittedName>
        <fullName evidence="1">Uncharacterized protein</fullName>
    </submittedName>
</protein>
<organism evidence="1 2">
    <name type="scientific">Gossypium australe</name>
    <dbReference type="NCBI Taxonomy" id="47621"/>
    <lineage>
        <taxon>Eukaryota</taxon>
        <taxon>Viridiplantae</taxon>
        <taxon>Streptophyta</taxon>
        <taxon>Embryophyta</taxon>
        <taxon>Tracheophyta</taxon>
        <taxon>Spermatophyta</taxon>
        <taxon>Magnoliopsida</taxon>
        <taxon>eudicotyledons</taxon>
        <taxon>Gunneridae</taxon>
        <taxon>Pentapetalae</taxon>
        <taxon>rosids</taxon>
        <taxon>malvids</taxon>
        <taxon>Malvales</taxon>
        <taxon>Malvaceae</taxon>
        <taxon>Malvoideae</taxon>
        <taxon>Gossypium</taxon>
    </lineage>
</organism>